<keyword evidence="2" id="KW-0732">Signal</keyword>
<keyword evidence="1" id="KW-0175">Coiled coil</keyword>
<evidence type="ECO:0000313" key="3">
    <source>
        <dbReference type="EMBL" id="SHG96191.1"/>
    </source>
</evidence>
<dbReference type="EMBL" id="FQWT01000002">
    <property type="protein sequence ID" value="SHG96191.1"/>
    <property type="molecule type" value="Genomic_DNA"/>
</dbReference>
<name>A0A1M5P310_9FLAO</name>
<dbReference type="STRING" id="421058.SAMN05421866_1659"/>
<proteinExistence type="predicted"/>
<accession>A0A1M5P310</accession>
<keyword evidence="4" id="KW-1185">Reference proteome</keyword>
<feature type="coiled-coil region" evidence="1">
    <location>
        <begin position="285"/>
        <end position="319"/>
    </location>
</feature>
<evidence type="ECO:0000256" key="1">
    <source>
        <dbReference type="SAM" id="Coils"/>
    </source>
</evidence>
<feature type="chain" id="PRO_5009912798" description="Chaperone of endosialidase" evidence="2">
    <location>
        <begin position="20"/>
        <end position="321"/>
    </location>
</feature>
<sequence length="321" mass="35679">MMEKKLLMSSLLISSFSFAQLAVPSGQVQATTNTSTGNIGIGTNNPQAKFDIVFGGEPKTIKFLESSNAVNSMNSMLRFTWYNDTADLGIVRSGSEPIEAMAIRFNQNEVARFTPNGNVGIGIKNPLYNLDVQGTFRIGNAGRFTFNGAADLWLQYPDRGSGGRAMVHDGGNVLTLNYANDFTGGTRLGTSFLVKDENASLQGKLEAKEVKITLTPTADFVFDDNYNLPNLEDVEKHIKEKRHLPEIASAKVMEKEGVNVGEFQIKLLQKIEELTLYSIEQSKQIKLQSEQIRLLKEENKTLNIQSEKLEKQLEKLFSEKK</sequence>
<organism evidence="3 4">
    <name type="scientific">Chryseobacterium oranimense</name>
    <dbReference type="NCBI Taxonomy" id="421058"/>
    <lineage>
        <taxon>Bacteria</taxon>
        <taxon>Pseudomonadati</taxon>
        <taxon>Bacteroidota</taxon>
        <taxon>Flavobacteriia</taxon>
        <taxon>Flavobacteriales</taxon>
        <taxon>Weeksellaceae</taxon>
        <taxon>Chryseobacterium group</taxon>
        <taxon>Chryseobacterium</taxon>
    </lineage>
</organism>
<dbReference type="AlphaFoldDB" id="A0A1M5P310"/>
<evidence type="ECO:0000256" key="2">
    <source>
        <dbReference type="SAM" id="SignalP"/>
    </source>
</evidence>
<gene>
    <name evidence="3" type="ORF">SAMN05421866_1659</name>
</gene>
<reference evidence="4" key="1">
    <citation type="submission" date="2016-11" db="EMBL/GenBank/DDBJ databases">
        <authorList>
            <person name="Varghese N."/>
            <person name="Submissions S."/>
        </authorList>
    </citation>
    <scope>NUCLEOTIDE SEQUENCE [LARGE SCALE GENOMIC DNA]</scope>
    <source>
        <strain evidence="4">DSM 19055</strain>
    </source>
</reference>
<evidence type="ECO:0008006" key="5">
    <source>
        <dbReference type="Google" id="ProtNLM"/>
    </source>
</evidence>
<protein>
    <recommendedName>
        <fullName evidence="5">Chaperone of endosialidase</fullName>
    </recommendedName>
</protein>
<feature type="signal peptide" evidence="2">
    <location>
        <begin position="1"/>
        <end position="19"/>
    </location>
</feature>
<evidence type="ECO:0000313" key="4">
    <source>
        <dbReference type="Proteomes" id="UP000184047"/>
    </source>
</evidence>
<dbReference type="Proteomes" id="UP000184047">
    <property type="component" value="Unassembled WGS sequence"/>
</dbReference>